<keyword evidence="2" id="KW-0012">Acyltransferase</keyword>
<dbReference type="PANTHER" id="PTHR43072:SF23">
    <property type="entry name" value="UPF0039 PROTEIN C11D3.02C"/>
    <property type="match status" value="1"/>
</dbReference>
<dbReference type="CDD" id="cd04301">
    <property type="entry name" value="NAT_SF"/>
    <property type="match status" value="1"/>
</dbReference>
<dbReference type="Pfam" id="PF00583">
    <property type="entry name" value="Acetyltransf_1"/>
    <property type="match status" value="1"/>
</dbReference>
<dbReference type="STRING" id="303698.A0A1V6T9K5"/>
<proteinExistence type="predicted"/>
<dbReference type="OrthoDB" id="2129362at2759"/>
<protein>
    <recommendedName>
        <fullName evidence="3">N-acetyltransferase domain-containing protein</fullName>
    </recommendedName>
</protein>
<dbReference type="EMBL" id="MLKD01000009">
    <property type="protein sequence ID" value="OQE23052.1"/>
    <property type="molecule type" value="Genomic_DNA"/>
</dbReference>
<sequence>MSEIRIRSAKEADLPQVCAINTHYILNTALTFAQTPPPQESYHAKLAALSARGLPYFVAVAENPTHDSTQSDELVVGYAYLSPFREHLAAYAPTAELSLFLHPDYYSQGIGSRLLEVVLAFLRTGQIRHMTDEPIPPHLNGSPSSTQGVTVENIIAVMAVDPEGKDKGEALRRWYIKRGFQESGRLSKVGFKHGHWLVSTLNF</sequence>
<keyword evidence="1" id="KW-0808">Transferase</keyword>
<reference evidence="5" key="1">
    <citation type="journal article" date="2017" name="Nat. Microbiol.">
        <title>Global analysis of biosynthetic gene clusters reveals vast potential of secondary metabolite production in Penicillium species.</title>
        <authorList>
            <person name="Nielsen J.C."/>
            <person name="Grijseels S."/>
            <person name="Prigent S."/>
            <person name="Ji B."/>
            <person name="Dainat J."/>
            <person name="Nielsen K.F."/>
            <person name="Frisvad J.C."/>
            <person name="Workman M."/>
            <person name="Nielsen J."/>
        </authorList>
    </citation>
    <scope>NUCLEOTIDE SEQUENCE [LARGE SCALE GENOMIC DNA]</scope>
    <source>
        <strain evidence="5">IBT 24891</strain>
    </source>
</reference>
<evidence type="ECO:0000256" key="1">
    <source>
        <dbReference type="ARBA" id="ARBA00022679"/>
    </source>
</evidence>
<dbReference type="Proteomes" id="UP000191285">
    <property type="component" value="Unassembled WGS sequence"/>
</dbReference>
<evidence type="ECO:0000259" key="3">
    <source>
        <dbReference type="PROSITE" id="PS51186"/>
    </source>
</evidence>
<organism evidence="4 5">
    <name type="scientific">Penicillium steckii</name>
    <dbReference type="NCBI Taxonomy" id="303698"/>
    <lineage>
        <taxon>Eukaryota</taxon>
        <taxon>Fungi</taxon>
        <taxon>Dikarya</taxon>
        <taxon>Ascomycota</taxon>
        <taxon>Pezizomycotina</taxon>
        <taxon>Eurotiomycetes</taxon>
        <taxon>Eurotiomycetidae</taxon>
        <taxon>Eurotiales</taxon>
        <taxon>Aspergillaceae</taxon>
        <taxon>Penicillium</taxon>
    </lineage>
</organism>
<evidence type="ECO:0000313" key="5">
    <source>
        <dbReference type="Proteomes" id="UP000191285"/>
    </source>
</evidence>
<keyword evidence="5" id="KW-1185">Reference proteome</keyword>
<name>A0A1V6T9K5_9EURO</name>
<gene>
    <name evidence="4" type="ORF">PENSTE_c009G02864</name>
</gene>
<dbReference type="InterPro" id="IPR000182">
    <property type="entry name" value="GNAT_dom"/>
</dbReference>
<evidence type="ECO:0000256" key="2">
    <source>
        <dbReference type="ARBA" id="ARBA00023315"/>
    </source>
</evidence>
<dbReference type="PANTHER" id="PTHR43072">
    <property type="entry name" value="N-ACETYLTRANSFERASE"/>
    <property type="match status" value="1"/>
</dbReference>
<dbReference type="SUPFAM" id="SSF55729">
    <property type="entry name" value="Acyl-CoA N-acyltransferases (Nat)"/>
    <property type="match status" value="1"/>
</dbReference>
<accession>A0A1V6T9K5</accession>
<dbReference type="GO" id="GO:0016747">
    <property type="term" value="F:acyltransferase activity, transferring groups other than amino-acyl groups"/>
    <property type="evidence" value="ECO:0007669"/>
    <property type="project" value="InterPro"/>
</dbReference>
<feature type="domain" description="N-acetyltransferase" evidence="3">
    <location>
        <begin position="4"/>
        <end position="202"/>
    </location>
</feature>
<dbReference type="InterPro" id="IPR016181">
    <property type="entry name" value="Acyl_CoA_acyltransferase"/>
</dbReference>
<comment type="caution">
    <text evidence="4">The sequence shown here is derived from an EMBL/GenBank/DDBJ whole genome shotgun (WGS) entry which is preliminary data.</text>
</comment>
<dbReference type="Gene3D" id="3.40.630.30">
    <property type="match status" value="1"/>
</dbReference>
<dbReference type="AlphaFoldDB" id="A0A1V6T9K5"/>
<evidence type="ECO:0000313" key="4">
    <source>
        <dbReference type="EMBL" id="OQE23052.1"/>
    </source>
</evidence>
<dbReference type="PROSITE" id="PS51186">
    <property type="entry name" value="GNAT"/>
    <property type="match status" value="1"/>
</dbReference>